<comment type="caution">
    <text evidence="1">The sequence shown here is derived from an EMBL/GenBank/DDBJ whole genome shotgun (WGS) entry which is preliminary data.</text>
</comment>
<name>A0A2A5J446_RHOSG</name>
<dbReference type="InterPro" id="IPR036890">
    <property type="entry name" value="HATPase_C_sf"/>
</dbReference>
<dbReference type="EMBL" id="NOVD01000033">
    <property type="protein sequence ID" value="PCK24283.1"/>
    <property type="molecule type" value="Genomic_DNA"/>
</dbReference>
<dbReference type="Proteomes" id="UP000230886">
    <property type="component" value="Unassembled WGS sequence"/>
</dbReference>
<evidence type="ECO:0008006" key="3">
    <source>
        <dbReference type="Google" id="ProtNLM"/>
    </source>
</evidence>
<evidence type="ECO:0000313" key="2">
    <source>
        <dbReference type="Proteomes" id="UP000230886"/>
    </source>
</evidence>
<proteinExistence type="predicted"/>
<organism evidence="1 2">
    <name type="scientific">Rhodococcus qingshengii</name>
    <dbReference type="NCBI Taxonomy" id="334542"/>
    <lineage>
        <taxon>Bacteria</taxon>
        <taxon>Bacillati</taxon>
        <taxon>Actinomycetota</taxon>
        <taxon>Actinomycetes</taxon>
        <taxon>Mycobacteriales</taxon>
        <taxon>Nocardiaceae</taxon>
        <taxon>Rhodococcus</taxon>
        <taxon>Rhodococcus erythropolis group</taxon>
    </lineage>
</organism>
<sequence>MVRAAADHHGLSMDALADLVIAVDEAATTLVSHARRSSTLVCTFDAVTSPSRLRVILAATTSSPVDASTSSFGWLVLRTLVDDVMLEQTPAAAPTGDRSVTITLEKALPASS</sequence>
<dbReference type="Gene3D" id="3.30.565.10">
    <property type="entry name" value="Histidine kinase-like ATPase, C-terminal domain"/>
    <property type="match status" value="1"/>
</dbReference>
<gene>
    <name evidence="1" type="ORF">CHR55_26760</name>
</gene>
<protein>
    <recommendedName>
        <fullName evidence="3">ATP-binding protein</fullName>
    </recommendedName>
</protein>
<reference evidence="1 2" key="1">
    <citation type="submission" date="2017-07" db="EMBL/GenBank/DDBJ databases">
        <title>Draft sequence of Rhodococcus enclensis 23b-28.</title>
        <authorList>
            <person name="Besaury L."/>
            <person name="Sancelme M."/>
            <person name="Amato P."/>
            <person name="Lallement A."/>
            <person name="Delort A.-M."/>
        </authorList>
    </citation>
    <scope>NUCLEOTIDE SEQUENCE [LARGE SCALE GENOMIC DNA]</scope>
    <source>
        <strain evidence="1 2">23b-28</strain>
    </source>
</reference>
<dbReference type="AlphaFoldDB" id="A0A2A5J446"/>
<accession>A0A2A5J446</accession>
<evidence type="ECO:0000313" key="1">
    <source>
        <dbReference type="EMBL" id="PCK24283.1"/>
    </source>
</evidence>